<dbReference type="AlphaFoldDB" id="A0A667ZT22"/>
<dbReference type="Ensembl" id="ENSMMDT00005042763.1">
    <property type="protein sequence ID" value="ENSMMDP00005041913.1"/>
    <property type="gene ID" value="ENSMMDG00005019322.1"/>
</dbReference>
<feature type="region of interest" description="Disordered" evidence="5">
    <location>
        <begin position="152"/>
        <end position="171"/>
    </location>
</feature>
<protein>
    <submittedName>
        <fullName evidence="6">Uncharacterized protein</fullName>
    </submittedName>
</protein>
<dbReference type="Pfam" id="PF12796">
    <property type="entry name" value="Ank_2"/>
    <property type="match status" value="1"/>
</dbReference>
<dbReference type="Pfam" id="PF00023">
    <property type="entry name" value="Ank"/>
    <property type="match status" value="1"/>
</dbReference>
<reference evidence="6" key="3">
    <citation type="submission" date="2025-09" db="UniProtKB">
        <authorList>
            <consortium name="Ensembl"/>
        </authorList>
    </citation>
    <scope>IDENTIFICATION</scope>
</reference>
<dbReference type="PROSITE" id="PS50088">
    <property type="entry name" value="ANK_REPEAT"/>
    <property type="match status" value="2"/>
</dbReference>
<evidence type="ECO:0000256" key="1">
    <source>
        <dbReference type="ARBA" id="ARBA00022737"/>
    </source>
</evidence>
<evidence type="ECO:0000256" key="4">
    <source>
        <dbReference type="PROSITE-ProRule" id="PRU00023"/>
    </source>
</evidence>
<dbReference type="InParanoid" id="A0A667ZT22"/>
<reference evidence="6" key="2">
    <citation type="submission" date="2025-08" db="UniProtKB">
        <authorList>
            <consortium name="Ensembl"/>
        </authorList>
    </citation>
    <scope>IDENTIFICATION</scope>
</reference>
<dbReference type="PANTHER" id="PTHR24168:SF24">
    <property type="entry name" value="KN MOTIF AND ANKYRIN REPEAT DOMAIN-CONTAINING PROTEIN 4"/>
    <property type="match status" value="1"/>
</dbReference>
<dbReference type="GO" id="GO:0005856">
    <property type="term" value="C:cytoskeleton"/>
    <property type="evidence" value="ECO:0007669"/>
    <property type="project" value="TreeGrafter"/>
</dbReference>
<dbReference type="Gene3D" id="1.25.40.20">
    <property type="entry name" value="Ankyrin repeat-containing domain"/>
    <property type="match status" value="1"/>
</dbReference>
<keyword evidence="3" id="KW-0175">Coiled coil</keyword>
<dbReference type="Pfam" id="PF12075">
    <property type="entry name" value="KN_motif"/>
    <property type="match status" value="1"/>
</dbReference>
<dbReference type="SUPFAM" id="SSF48403">
    <property type="entry name" value="Ankyrin repeat"/>
    <property type="match status" value="1"/>
</dbReference>
<dbReference type="GO" id="GO:0030837">
    <property type="term" value="P:negative regulation of actin filament polymerization"/>
    <property type="evidence" value="ECO:0007669"/>
    <property type="project" value="InterPro"/>
</dbReference>
<keyword evidence="2 4" id="KW-0040">ANK repeat</keyword>
<dbReference type="InterPro" id="IPR036770">
    <property type="entry name" value="Ankyrin_rpt-contain_sf"/>
</dbReference>
<dbReference type="SMART" id="SM00248">
    <property type="entry name" value="ANK"/>
    <property type="match status" value="4"/>
</dbReference>
<proteinExistence type="predicted"/>
<dbReference type="InterPro" id="IPR021939">
    <property type="entry name" value="KN_motif"/>
</dbReference>
<name>A0A667ZT22_9TELE</name>
<evidence type="ECO:0000256" key="3">
    <source>
        <dbReference type="ARBA" id="ARBA00023054"/>
    </source>
</evidence>
<accession>A0A667ZT22</accession>
<evidence type="ECO:0000313" key="6">
    <source>
        <dbReference type="Ensembl" id="ENSMMDP00005041913.1"/>
    </source>
</evidence>
<dbReference type="GO" id="GO:0005737">
    <property type="term" value="C:cytoplasm"/>
    <property type="evidence" value="ECO:0007669"/>
    <property type="project" value="TreeGrafter"/>
</dbReference>
<dbReference type="InterPro" id="IPR047184">
    <property type="entry name" value="KANK1-4"/>
</dbReference>
<feature type="compositionally biased region" description="Polar residues" evidence="5">
    <location>
        <begin position="152"/>
        <end position="163"/>
    </location>
</feature>
<sequence length="751" mass="83345">MPLKTTENGVKGKPPYSVETPYGFRLDLDFLKYVDDIEKGNTIKRVPIQRRSKGPRSSTLPRHLNPSGCGYRPSPWGSTGALGPRSRFSDANHGHSSWAYDHRSPVSPTGFKSLAEMEARIKAFDEQPLGEHIRPHLLRASSLPLTVLLRQGSESTDDQGSLRSSRDHLGGRDASCEDVFHSLDCSLDIPRSQDCSGLLKRLTEALERVGELEMEVRVIPELRAQICILQEERERLRLGLSPCGQSLSVNGTTDPCTSSHYGTSDIKRQRHESYVTFPRNHSINQDDSTHEWRTSTDLDELLTVTSLQAKVAVLEQKLHESGLELQRTLGLLREQQEESRRKDERIEHLTRNPGAWVLAERVVVDQDGGDEMVERSSESNNCKVSSAKGMDVSISAMTVSENGQTSQQDSDAVPMEFEEASAEGIGSAVAVHHIKKIKRLLEEQWECLCADSDTAEEGKPLEHPDPKVNAIQLEMMEYVHILLSHYPQHGHDDGEGTQHGVPKSIMRRDGSSRMSKNLHFAGINEGLVNSSLQQTLDLWLLVQPQFLVLFQNWFGVAAEETSVASRVDLYLREVKKTTPSLLAFLVNLADDNGNTALHYSVSHCNYSIVSLILDTGVSDVDLQNKAGYTTVMLASLTAPDGPGGMEVVRRLMELGRVNIQSSQTGQTALQLAVRHGRVVMVRLLLSCGADTNIQDSQGTTALMFACERGYTHIARLLLERSHCDLNLTDKNRALPGLIRATVEQISWAEMS</sequence>
<dbReference type="InterPro" id="IPR002110">
    <property type="entry name" value="Ankyrin_rpt"/>
</dbReference>
<dbReference type="PANTHER" id="PTHR24168">
    <property type="entry name" value="KN MOTIF AND ANKYRIN REPEAT DOMAIN-CONTAINING"/>
    <property type="match status" value="1"/>
</dbReference>
<keyword evidence="1" id="KW-0677">Repeat</keyword>
<dbReference type="GeneTree" id="ENSGT00940000158468"/>
<dbReference type="PROSITE" id="PS50297">
    <property type="entry name" value="ANK_REP_REGION"/>
    <property type="match status" value="2"/>
</dbReference>
<feature type="repeat" description="ANK" evidence="4">
    <location>
        <begin position="592"/>
        <end position="618"/>
    </location>
</feature>
<feature type="repeat" description="ANK" evidence="4">
    <location>
        <begin position="664"/>
        <end position="696"/>
    </location>
</feature>
<reference evidence="6" key="1">
    <citation type="submission" date="2019-06" db="EMBL/GenBank/DDBJ databases">
        <authorList>
            <consortium name="Wellcome Sanger Institute Data Sharing"/>
        </authorList>
    </citation>
    <scope>NUCLEOTIDE SEQUENCE [LARGE SCALE GENOMIC DNA]</scope>
</reference>
<evidence type="ECO:0000256" key="2">
    <source>
        <dbReference type="ARBA" id="ARBA00023043"/>
    </source>
</evidence>
<evidence type="ECO:0000256" key="5">
    <source>
        <dbReference type="SAM" id="MobiDB-lite"/>
    </source>
</evidence>
<organism evidence="6 7">
    <name type="scientific">Myripristis murdjan</name>
    <name type="common">pinecone soldierfish</name>
    <dbReference type="NCBI Taxonomy" id="586833"/>
    <lineage>
        <taxon>Eukaryota</taxon>
        <taxon>Metazoa</taxon>
        <taxon>Chordata</taxon>
        <taxon>Craniata</taxon>
        <taxon>Vertebrata</taxon>
        <taxon>Euteleostomi</taxon>
        <taxon>Actinopterygii</taxon>
        <taxon>Neopterygii</taxon>
        <taxon>Teleostei</taxon>
        <taxon>Neoteleostei</taxon>
        <taxon>Acanthomorphata</taxon>
        <taxon>Holocentriformes</taxon>
        <taxon>Holocentridae</taxon>
        <taxon>Myripristis</taxon>
    </lineage>
</organism>
<dbReference type="Proteomes" id="UP000472263">
    <property type="component" value="Chromosome 17"/>
</dbReference>
<keyword evidence="7" id="KW-1185">Reference proteome</keyword>
<feature type="region of interest" description="Disordered" evidence="5">
    <location>
        <begin position="45"/>
        <end position="88"/>
    </location>
</feature>
<evidence type="ECO:0000313" key="7">
    <source>
        <dbReference type="Proteomes" id="UP000472263"/>
    </source>
</evidence>